<dbReference type="InterPro" id="IPR005642">
    <property type="entry name" value="LysO"/>
</dbReference>
<evidence type="ECO:0000313" key="3">
    <source>
        <dbReference type="Proteomes" id="UP000236725"/>
    </source>
</evidence>
<keyword evidence="1" id="KW-0812">Transmembrane</keyword>
<dbReference type="EMBL" id="FNVS01000015">
    <property type="protein sequence ID" value="SEG11878.1"/>
    <property type="molecule type" value="Genomic_DNA"/>
</dbReference>
<evidence type="ECO:0008006" key="4">
    <source>
        <dbReference type="Google" id="ProtNLM"/>
    </source>
</evidence>
<protein>
    <recommendedName>
        <fullName evidence="4">DUF340 domain-containing protein</fullName>
    </recommendedName>
</protein>
<feature type="transmembrane region" description="Helical" evidence="1">
    <location>
        <begin position="33"/>
        <end position="53"/>
    </location>
</feature>
<dbReference type="AlphaFoldDB" id="A0A8G2BXZ5"/>
<dbReference type="Pfam" id="PF03956">
    <property type="entry name" value="Lys_export"/>
    <property type="match status" value="1"/>
</dbReference>
<organism evidence="2 3">
    <name type="scientific">Parabacteroides chinchillae</name>
    <dbReference type="NCBI Taxonomy" id="871327"/>
    <lineage>
        <taxon>Bacteria</taxon>
        <taxon>Pseudomonadati</taxon>
        <taxon>Bacteroidota</taxon>
        <taxon>Bacteroidia</taxon>
        <taxon>Bacteroidales</taxon>
        <taxon>Tannerellaceae</taxon>
        <taxon>Parabacteroides</taxon>
    </lineage>
</organism>
<keyword evidence="3" id="KW-1185">Reference proteome</keyword>
<dbReference type="RefSeq" id="WP_099464608.1">
    <property type="nucleotide sequence ID" value="NZ_FNVS01000015.1"/>
</dbReference>
<proteinExistence type="predicted"/>
<sequence length="92" mass="9883">MFTVIGIMFGGIAVGFLLRKIEFLQKIGKPISYTILLLLFLLGVSVGANDAIVSNLSTLGGQALLIALATTTGSVLAAWLVYRFFFKERSNA</sequence>
<comment type="caution">
    <text evidence="2">The sequence shown here is derived from an EMBL/GenBank/DDBJ whole genome shotgun (WGS) entry which is preliminary data.</text>
</comment>
<keyword evidence="1" id="KW-0472">Membrane</keyword>
<accession>A0A8G2BXZ5</accession>
<reference evidence="2 3" key="1">
    <citation type="submission" date="2016-10" db="EMBL/GenBank/DDBJ databases">
        <authorList>
            <person name="Varghese N."/>
            <person name="Submissions S."/>
        </authorList>
    </citation>
    <scope>NUCLEOTIDE SEQUENCE [LARGE SCALE GENOMIC DNA]</scope>
    <source>
        <strain evidence="2 3">DSM 29073</strain>
    </source>
</reference>
<keyword evidence="1" id="KW-1133">Transmembrane helix</keyword>
<feature type="transmembrane region" description="Helical" evidence="1">
    <location>
        <begin position="59"/>
        <end position="82"/>
    </location>
</feature>
<gene>
    <name evidence="2" type="ORF">SAMN05444001_11572</name>
</gene>
<dbReference type="GO" id="GO:0015661">
    <property type="term" value="F:L-lysine efflux transmembrane transporter activity"/>
    <property type="evidence" value="ECO:0007669"/>
    <property type="project" value="InterPro"/>
</dbReference>
<name>A0A8G2BXZ5_9BACT</name>
<feature type="transmembrane region" description="Helical" evidence="1">
    <location>
        <begin position="6"/>
        <end position="21"/>
    </location>
</feature>
<evidence type="ECO:0000256" key="1">
    <source>
        <dbReference type="SAM" id="Phobius"/>
    </source>
</evidence>
<dbReference type="Proteomes" id="UP000236725">
    <property type="component" value="Unassembled WGS sequence"/>
</dbReference>
<evidence type="ECO:0000313" key="2">
    <source>
        <dbReference type="EMBL" id="SEG11878.1"/>
    </source>
</evidence>